<dbReference type="AlphaFoldDB" id="A0A0H5DMP2"/>
<evidence type="ECO:0000256" key="3">
    <source>
        <dbReference type="ARBA" id="ARBA00022676"/>
    </source>
</evidence>
<gene>
    <name evidence="8" type="ORF">ELAC_0037</name>
</gene>
<keyword evidence="6" id="KW-1133">Transmembrane helix</keyword>
<keyword evidence="3" id="KW-0328">Glycosyltransferase</keyword>
<dbReference type="PANTHER" id="PTHR43646:SF2">
    <property type="entry name" value="GLYCOSYLTRANSFERASE 2-LIKE DOMAIN-CONTAINING PROTEIN"/>
    <property type="match status" value="1"/>
</dbReference>
<keyword evidence="9" id="KW-1185">Reference proteome</keyword>
<keyword evidence="2" id="KW-1003">Cell membrane</keyword>
<evidence type="ECO:0000313" key="8">
    <source>
        <dbReference type="EMBL" id="CRX37401.1"/>
    </source>
</evidence>
<sequence length="331" mass="37198">MILLSIVVIGNQAEESLRDCLSSCLSMHMSEGVLEVIYIDAKASSQNIAIARELGVRTLILKDTNASQAHCKNLALKAASGEFVFFISPKSIIHPDFGMRAIEEFKEMSVGIVIGSVRELNPARSLYCSIVDLQLRRLEGLLPYVSGDMVLRKSSLDDVGGFDERLNGSETEDISYRLHKKGWLLRSLDVPMSLINSRIDTVCQCVQEAYAKGYTYAPLFGKYQAEPSPCPKDLLLSPLRFAWIFVLSVICPFVLSFIFPAHAGAFFVVFILLFSLGFLFLAVRFYLFTSLVEESRILRFWYTLHHFVVSLPITLGWLAYSLDQLIGRKRS</sequence>
<keyword evidence="5 6" id="KW-0472">Membrane</keyword>
<evidence type="ECO:0000256" key="5">
    <source>
        <dbReference type="ARBA" id="ARBA00023136"/>
    </source>
</evidence>
<dbReference type="InterPro" id="IPR001173">
    <property type="entry name" value="Glyco_trans_2-like"/>
</dbReference>
<name>A0A0H5DMP2_9BACT</name>
<dbReference type="EMBL" id="CWGJ01000001">
    <property type="protein sequence ID" value="CRX37401.1"/>
    <property type="molecule type" value="Genomic_DNA"/>
</dbReference>
<dbReference type="Pfam" id="PF00535">
    <property type="entry name" value="Glycos_transf_2"/>
    <property type="match status" value="1"/>
</dbReference>
<evidence type="ECO:0000256" key="1">
    <source>
        <dbReference type="ARBA" id="ARBA00004236"/>
    </source>
</evidence>
<dbReference type="Gene3D" id="3.90.550.10">
    <property type="entry name" value="Spore Coat Polysaccharide Biosynthesis Protein SpsA, Chain A"/>
    <property type="match status" value="1"/>
</dbReference>
<evidence type="ECO:0000256" key="6">
    <source>
        <dbReference type="SAM" id="Phobius"/>
    </source>
</evidence>
<feature type="transmembrane region" description="Helical" evidence="6">
    <location>
        <begin position="241"/>
        <end position="259"/>
    </location>
</feature>
<proteinExistence type="predicted"/>
<dbReference type="PANTHER" id="PTHR43646">
    <property type="entry name" value="GLYCOSYLTRANSFERASE"/>
    <property type="match status" value="1"/>
</dbReference>
<dbReference type="SUPFAM" id="SSF53448">
    <property type="entry name" value="Nucleotide-diphospho-sugar transferases"/>
    <property type="match status" value="1"/>
</dbReference>
<dbReference type="GO" id="GO:0016757">
    <property type="term" value="F:glycosyltransferase activity"/>
    <property type="evidence" value="ECO:0007669"/>
    <property type="project" value="UniProtKB-KW"/>
</dbReference>
<dbReference type="RefSeq" id="WP_143406388.1">
    <property type="nucleotide sequence ID" value="NZ_CWGJ01000001.1"/>
</dbReference>
<dbReference type="GO" id="GO:0005886">
    <property type="term" value="C:plasma membrane"/>
    <property type="evidence" value="ECO:0007669"/>
    <property type="project" value="UniProtKB-SubCell"/>
</dbReference>
<evidence type="ECO:0000256" key="4">
    <source>
        <dbReference type="ARBA" id="ARBA00022679"/>
    </source>
</evidence>
<feature type="transmembrane region" description="Helical" evidence="6">
    <location>
        <begin position="300"/>
        <end position="320"/>
    </location>
</feature>
<organism evidence="8 9">
    <name type="scientific">Estrella lausannensis</name>
    <dbReference type="NCBI Taxonomy" id="483423"/>
    <lineage>
        <taxon>Bacteria</taxon>
        <taxon>Pseudomonadati</taxon>
        <taxon>Chlamydiota</taxon>
        <taxon>Chlamydiia</taxon>
        <taxon>Parachlamydiales</taxon>
        <taxon>Candidatus Criblamydiaceae</taxon>
        <taxon>Estrella</taxon>
    </lineage>
</organism>
<comment type="subcellular location">
    <subcellularLocation>
        <location evidence="1">Cell membrane</location>
    </subcellularLocation>
</comment>
<dbReference type="OrthoDB" id="9806824at2"/>
<keyword evidence="4 8" id="KW-0808">Transferase</keyword>
<protein>
    <submittedName>
        <fullName evidence="8">Glycosyltransferase</fullName>
    </submittedName>
</protein>
<feature type="transmembrane region" description="Helical" evidence="6">
    <location>
        <begin position="266"/>
        <end position="288"/>
    </location>
</feature>
<reference evidence="9" key="1">
    <citation type="submission" date="2015-06" db="EMBL/GenBank/DDBJ databases">
        <authorList>
            <person name="Bertelli C."/>
        </authorList>
    </citation>
    <scope>NUCLEOTIDE SEQUENCE [LARGE SCALE GENOMIC DNA]</scope>
    <source>
        <strain evidence="9">CRIB-30</strain>
    </source>
</reference>
<keyword evidence="6" id="KW-0812">Transmembrane</keyword>
<feature type="domain" description="Glycosyltransferase 2-like" evidence="7">
    <location>
        <begin position="6"/>
        <end position="120"/>
    </location>
</feature>
<dbReference type="InterPro" id="IPR029044">
    <property type="entry name" value="Nucleotide-diphossugar_trans"/>
</dbReference>
<evidence type="ECO:0000313" key="9">
    <source>
        <dbReference type="Proteomes" id="UP000220251"/>
    </source>
</evidence>
<dbReference type="Proteomes" id="UP000220251">
    <property type="component" value="Unassembled WGS sequence"/>
</dbReference>
<accession>A0A0H5DMP2</accession>
<evidence type="ECO:0000259" key="7">
    <source>
        <dbReference type="Pfam" id="PF00535"/>
    </source>
</evidence>
<evidence type="ECO:0000256" key="2">
    <source>
        <dbReference type="ARBA" id="ARBA00022475"/>
    </source>
</evidence>